<protein>
    <submittedName>
        <fullName evidence="3">Cycloisomaltooligosaccharide glucanotransferase</fullName>
    </submittedName>
</protein>
<dbReference type="InterPro" id="IPR025092">
    <property type="entry name" value="Glyco_hydro_66"/>
</dbReference>
<dbReference type="SUPFAM" id="SSF51445">
    <property type="entry name" value="(Trans)glycosidases"/>
    <property type="match status" value="1"/>
</dbReference>
<dbReference type="CDD" id="cd14745">
    <property type="entry name" value="GH66"/>
    <property type="match status" value="1"/>
</dbReference>
<dbReference type="InterPro" id="IPR013780">
    <property type="entry name" value="Glyco_hydro_b"/>
</dbReference>
<evidence type="ECO:0000313" key="4">
    <source>
        <dbReference type="Proteomes" id="UP000757461"/>
    </source>
</evidence>
<proteinExistence type="inferred from homology"/>
<gene>
    <name evidence="3" type="ORF">HXN33_02285</name>
</gene>
<keyword evidence="2" id="KW-0732">Signal</keyword>
<accession>A0A930HXR7</accession>
<sequence>MDLRSLLLSVSLCAATYGVGQAQRLQTNPSDTTVSTVVRTDIQQNKVNYAPGETVRFTLEGTLPDGAHVRYRYGNTIIGDETLSRPQWTWTPPKDDYRGYLVEIYTKKESGEPTVLATTAVDVSSDWGRFPRYGFVSDYDKSKTKDVIEREMAFLNRCHVNGIQFYDWQYKQHSPLGINKKGKLFTTYKDIANRQIMTQVLQDYIATQHAYGMKAMYYDLCFGAFRDAAKDGVSDRWYIFKDKEHRVKDGYNLPKDWKSDILIVNPGNKSWQSYFADRSNDVYQHLDFDGFHIDQLGKRGDVYDYYGEPVDLPAGYATFIEAMKAKNPDRRLVMNSVSSFGAKEIAEAEKTDFLYNELWEEQDKFSDIHNVIKANSDFSKGKKNTVLAAYMNYRKGFPFFNTPGVLLTDAVIFALGGAHIELSGDHMLYSEYFPDHKTQMDNGLRKAIMGYYDFMTAYQNLLRDGGKETNVDVSAADPAVSINAWPPRQGAVAAYGKTFDGKEVIQLLNFRQANSMSWRDLDGTMPEPQQLQNLTLRIKTTGMMSKVWTASPDVNGGSPQSLDFHQADGYLTVTLPSLKYWTMLVLER</sequence>
<dbReference type="AlphaFoldDB" id="A0A930HXR7"/>
<evidence type="ECO:0000256" key="2">
    <source>
        <dbReference type="ARBA" id="ARBA00022729"/>
    </source>
</evidence>
<dbReference type="InterPro" id="IPR017853">
    <property type="entry name" value="GH"/>
</dbReference>
<dbReference type="Gene3D" id="3.20.20.80">
    <property type="entry name" value="Glycosidases"/>
    <property type="match status" value="1"/>
</dbReference>
<name>A0A930HXR7_9BACT</name>
<dbReference type="Pfam" id="PF13199">
    <property type="entry name" value="Glyco_hydro_66"/>
    <property type="match status" value="1"/>
</dbReference>
<dbReference type="Proteomes" id="UP000757461">
    <property type="component" value="Unassembled WGS sequence"/>
</dbReference>
<reference evidence="3" key="1">
    <citation type="submission" date="2020-04" db="EMBL/GenBank/DDBJ databases">
        <title>Deep metagenomics examines the oral microbiome during advanced dental caries in children, revealing novel taxa and co-occurrences with host molecules.</title>
        <authorList>
            <person name="Baker J.L."/>
            <person name="Morton J.T."/>
            <person name="Dinis M."/>
            <person name="Alvarez R."/>
            <person name="Tran N.C."/>
            <person name="Knight R."/>
            <person name="Edlund A."/>
        </authorList>
    </citation>
    <scope>NUCLEOTIDE SEQUENCE</scope>
    <source>
        <strain evidence="3">JCVI_25_bin.9</strain>
    </source>
</reference>
<evidence type="ECO:0000256" key="1">
    <source>
        <dbReference type="ARBA" id="ARBA00010837"/>
    </source>
</evidence>
<comment type="caution">
    <text evidence="3">The sequence shown here is derived from an EMBL/GenBank/DDBJ whole genome shotgun (WGS) entry which is preliminary data.</text>
</comment>
<dbReference type="Gene3D" id="2.60.40.1180">
    <property type="entry name" value="Golgi alpha-mannosidase II"/>
    <property type="match status" value="1"/>
</dbReference>
<dbReference type="EMBL" id="JABZSQ010000022">
    <property type="protein sequence ID" value="MBF1414388.1"/>
    <property type="molecule type" value="Genomic_DNA"/>
</dbReference>
<comment type="similarity">
    <text evidence="1">Belongs to the glycosyl hydrolase 66 family.</text>
</comment>
<evidence type="ECO:0000313" key="3">
    <source>
        <dbReference type="EMBL" id="MBF1414388.1"/>
    </source>
</evidence>
<dbReference type="Gene3D" id="2.60.40.10">
    <property type="entry name" value="Immunoglobulins"/>
    <property type="match status" value="1"/>
</dbReference>
<dbReference type="InterPro" id="IPR013783">
    <property type="entry name" value="Ig-like_fold"/>
</dbReference>
<organism evidence="3 4">
    <name type="scientific">Prevotella histicola</name>
    <dbReference type="NCBI Taxonomy" id="470565"/>
    <lineage>
        <taxon>Bacteria</taxon>
        <taxon>Pseudomonadati</taxon>
        <taxon>Bacteroidota</taxon>
        <taxon>Bacteroidia</taxon>
        <taxon>Bacteroidales</taxon>
        <taxon>Prevotellaceae</taxon>
        <taxon>Prevotella</taxon>
    </lineage>
</organism>